<dbReference type="EMBL" id="MU268629">
    <property type="protein sequence ID" value="KAH7904054.1"/>
    <property type="molecule type" value="Genomic_DNA"/>
</dbReference>
<protein>
    <submittedName>
        <fullName evidence="1">Uncharacterized protein</fullName>
    </submittedName>
</protein>
<evidence type="ECO:0000313" key="2">
    <source>
        <dbReference type="Proteomes" id="UP000790377"/>
    </source>
</evidence>
<comment type="caution">
    <text evidence="1">The sequence shown here is derived from an EMBL/GenBank/DDBJ whole genome shotgun (WGS) entry which is preliminary data.</text>
</comment>
<accession>A0ACB7ZTQ3</accession>
<keyword evidence="2" id="KW-1185">Reference proteome</keyword>
<reference evidence="1" key="1">
    <citation type="journal article" date="2021" name="New Phytol.">
        <title>Evolutionary innovations through gain and loss of genes in the ectomycorrhizal Boletales.</title>
        <authorList>
            <person name="Wu G."/>
            <person name="Miyauchi S."/>
            <person name="Morin E."/>
            <person name="Kuo A."/>
            <person name="Drula E."/>
            <person name="Varga T."/>
            <person name="Kohler A."/>
            <person name="Feng B."/>
            <person name="Cao Y."/>
            <person name="Lipzen A."/>
            <person name="Daum C."/>
            <person name="Hundley H."/>
            <person name="Pangilinan J."/>
            <person name="Johnson J."/>
            <person name="Barry K."/>
            <person name="LaButti K."/>
            <person name="Ng V."/>
            <person name="Ahrendt S."/>
            <person name="Min B."/>
            <person name="Choi I.G."/>
            <person name="Park H."/>
            <person name="Plett J.M."/>
            <person name="Magnuson J."/>
            <person name="Spatafora J.W."/>
            <person name="Nagy L.G."/>
            <person name="Henrissat B."/>
            <person name="Grigoriev I.V."/>
            <person name="Yang Z.L."/>
            <person name="Xu J."/>
            <person name="Martin F.M."/>
        </authorList>
    </citation>
    <scope>NUCLEOTIDE SEQUENCE</scope>
    <source>
        <strain evidence="1">ATCC 28755</strain>
    </source>
</reference>
<proteinExistence type="predicted"/>
<name>A0ACB7ZTQ3_9AGAM</name>
<organism evidence="1 2">
    <name type="scientific">Hygrophoropsis aurantiaca</name>
    <dbReference type="NCBI Taxonomy" id="72124"/>
    <lineage>
        <taxon>Eukaryota</taxon>
        <taxon>Fungi</taxon>
        <taxon>Dikarya</taxon>
        <taxon>Basidiomycota</taxon>
        <taxon>Agaricomycotina</taxon>
        <taxon>Agaricomycetes</taxon>
        <taxon>Agaricomycetidae</taxon>
        <taxon>Boletales</taxon>
        <taxon>Coniophorineae</taxon>
        <taxon>Hygrophoropsidaceae</taxon>
        <taxon>Hygrophoropsis</taxon>
    </lineage>
</organism>
<evidence type="ECO:0000313" key="1">
    <source>
        <dbReference type="EMBL" id="KAH7904054.1"/>
    </source>
</evidence>
<gene>
    <name evidence="1" type="ORF">BJ138DRAFT_1119778</name>
</gene>
<dbReference type="Proteomes" id="UP000790377">
    <property type="component" value="Unassembled WGS sequence"/>
</dbReference>
<sequence>MQPSEPTSQAGPSRPKSTSTKVLSDTRAAIQSRQYQADLKTRDRPEAEVQRRQLGNLRRQQRYRDKHRAKAESDDTQPPPAKRSKRAHNPSVLPTAGPSSAHGSAAAASTSTVGLQSLYGSPNDPTPNAHTTPTRSSLSSAPLHPDDPSAAPTKDENIDPILRDLQEKDNLAVLSLRQPTEHTDNRQSRVDASVNTFATYAEVSVNTDLVKSRSPSPSFWRSPISPISGIGDLPTAEYSSRLDFVSGIRGVMLPHDSQSVTWAGGRQTLLPPVPTTFRDAKMTAAWAAFPEAVPGSEIFGFLSGTQNADVLSEARDILRQGNMVVVRNFRDVHGFEFTSAGLEKSFGITPMCPVTLHDIHKRSWASSKPHMHGTVGSLIEGINNPSHNIDDGLVLGWNQTTAYNDNVGAKVSPGNWMSTSWALAHHPGVLTYPHHDADGYNTFMVVMSGAKFWIVIRLNDPAAPFEDTRALIETICTHTTRPAMWADRATAEVVFLNPGDALLQPAGSLHAVYTPDASFCTGGFFSCLDTLHLMEHSHRVDATLAPLVTNQEHEHCLDTLYAQTLCREILEHLHSDIDCATQELHAVNTSYKDAGPLLDIHPFLDQLALSRMSQYTNRQRRS</sequence>